<evidence type="ECO:0000313" key="2">
    <source>
        <dbReference type="EMBL" id="SUZ47802.1"/>
    </source>
</evidence>
<dbReference type="Gene3D" id="3.30.1330.10">
    <property type="entry name" value="PurM-like, N-terminal domain"/>
    <property type="match status" value="1"/>
</dbReference>
<dbReference type="PANTHER" id="PTHR30270">
    <property type="entry name" value="THIAMINE-MONOPHOSPHATE KINASE"/>
    <property type="match status" value="1"/>
</dbReference>
<dbReference type="CDD" id="cd02194">
    <property type="entry name" value="ThiL"/>
    <property type="match status" value="1"/>
</dbReference>
<organism evidence="2">
    <name type="scientific">marine metagenome</name>
    <dbReference type="NCBI Taxonomy" id="408172"/>
    <lineage>
        <taxon>unclassified sequences</taxon>
        <taxon>metagenomes</taxon>
        <taxon>ecological metagenomes</taxon>
    </lineage>
</organism>
<dbReference type="HAMAP" id="MF_02128">
    <property type="entry name" value="TMP_kinase"/>
    <property type="match status" value="1"/>
</dbReference>
<gene>
    <name evidence="2" type="ORF">METZ01_LOCUS656</name>
</gene>
<dbReference type="InterPro" id="IPR006283">
    <property type="entry name" value="ThiL-like"/>
</dbReference>
<dbReference type="PANTHER" id="PTHR30270:SF0">
    <property type="entry name" value="THIAMINE-MONOPHOSPHATE KINASE"/>
    <property type="match status" value="1"/>
</dbReference>
<sequence length="298" mass="30964">MGVNLGPGDDAAVLEGGWVLSTDISLEDVHFRRVWLEDKEIGFRAVSCALSDLAAMAAVPVGVFVSMAANDEEVVEALQSGCREAASEAGAVILGGDLSNTSGPVFIDVVGLGRTNRPGLRSGAITGNDLWVTGRLGASSTAVRVWQRGGEPPPEARKAFARPSPRCEEGYYLVEQGIANALIDLSDGLAGDSAHLAAASGVQIVLEAAAIPVAPIAVEVLGPEEALQAALHGGEDYELCFAAGPDAVDPSYFQDHFGLEITRVGHVCEGSGVWIDQGGSDPEPLMRSGFDHYVADVL</sequence>
<dbReference type="GO" id="GO:0009030">
    <property type="term" value="F:thiamine-phosphate kinase activity"/>
    <property type="evidence" value="ECO:0007669"/>
    <property type="project" value="InterPro"/>
</dbReference>
<dbReference type="PIRSF" id="PIRSF005303">
    <property type="entry name" value="Thiam_monoph_kin"/>
    <property type="match status" value="1"/>
</dbReference>
<dbReference type="Gene3D" id="3.90.650.10">
    <property type="entry name" value="PurM-like C-terminal domain"/>
    <property type="match status" value="1"/>
</dbReference>
<reference evidence="2" key="1">
    <citation type="submission" date="2018-05" db="EMBL/GenBank/DDBJ databases">
        <authorList>
            <person name="Lanie J.A."/>
            <person name="Ng W.-L."/>
            <person name="Kazmierczak K.M."/>
            <person name="Andrzejewski T.M."/>
            <person name="Davidsen T.M."/>
            <person name="Wayne K.J."/>
            <person name="Tettelin H."/>
            <person name="Glass J.I."/>
            <person name="Rusch D."/>
            <person name="Podicherti R."/>
            <person name="Tsui H.-C.T."/>
            <person name="Winkler M.E."/>
        </authorList>
    </citation>
    <scope>NUCLEOTIDE SEQUENCE</scope>
</reference>
<feature type="domain" description="PurM-like N-terminal" evidence="1">
    <location>
        <begin position="8"/>
        <end position="114"/>
    </location>
</feature>
<dbReference type="InterPro" id="IPR036921">
    <property type="entry name" value="PurM-like_N_sf"/>
</dbReference>
<name>A0A381MZN8_9ZZZZ</name>
<dbReference type="SUPFAM" id="SSF56042">
    <property type="entry name" value="PurM C-terminal domain-like"/>
    <property type="match status" value="1"/>
</dbReference>
<evidence type="ECO:0000259" key="1">
    <source>
        <dbReference type="Pfam" id="PF00586"/>
    </source>
</evidence>
<dbReference type="EMBL" id="UINC01000035">
    <property type="protein sequence ID" value="SUZ47802.1"/>
    <property type="molecule type" value="Genomic_DNA"/>
</dbReference>
<dbReference type="GO" id="GO:0009228">
    <property type="term" value="P:thiamine biosynthetic process"/>
    <property type="evidence" value="ECO:0007669"/>
    <property type="project" value="InterPro"/>
</dbReference>
<dbReference type="NCBIfam" id="TIGR01379">
    <property type="entry name" value="thiL"/>
    <property type="match status" value="1"/>
</dbReference>
<protein>
    <recommendedName>
        <fullName evidence="1">PurM-like N-terminal domain-containing protein</fullName>
    </recommendedName>
</protein>
<dbReference type="Pfam" id="PF00586">
    <property type="entry name" value="AIRS"/>
    <property type="match status" value="1"/>
</dbReference>
<accession>A0A381MZN8</accession>
<dbReference type="SUPFAM" id="SSF55326">
    <property type="entry name" value="PurM N-terminal domain-like"/>
    <property type="match status" value="1"/>
</dbReference>
<dbReference type="InterPro" id="IPR036676">
    <property type="entry name" value="PurM-like_C_sf"/>
</dbReference>
<proteinExistence type="inferred from homology"/>
<dbReference type="AlphaFoldDB" id="A0A381MZN8"/>
<dbReference type="InterPro" id="IPR016188">
    <property type="entry name" value="PurM-like_N"/>
</dbReference>